<accession>A0A162FMW5</accession>
<sequence length="267" mass="30628">MIIIFNGNLEFKDKNIPKTILGHAPFIAEDYFGHRSRIYQLDLMNNPHNIADVIIESYNQGVRAINLVNKKPLLKAYDIACEEGCEMKVIATIGKSDVDYLMPNYDVAKEVDWEGDIELFSNYDCPLMLIDEFIVDGYDWKLTSEILSEINNIGSLSGLITAFPSKTTDLIKENLDLNLFDFYMIPLNFLSYMMDIKSFLPSQREEFRQKIIELNKKIIATKILAAGIQMPEEAFAFFKKLNYVDCVAIGVAKKEEAKKDFSLLRDF</sequence>
<dbReference type="PATRIC" id="fig|66851.6.peg.1277"/>
<dbReference type="Proteomes" id="UP000077428">
    <property type="component" value="Unassembled WGS sequence"/>
</dbReference>
<dbReference type="AlphaFoldDB" id="A0A162FMW5"/>
<protein>
    <submittedName>
        <fullName evidence="1">Uncharacterized protein</fullName>
    </submittedName>
</protein>
<comment type="caution">
    <text evidence="1">The sequence shown here is derived from an EMBL/GenBank/DDBJ whole genome shotgun (WGS) entry which is preliminary data.</text>
</comment>
<proteinExistence type="predicted"/>
<evidence type="ECO:0000313" key="2">
    <source>
        <dbReference type="Proteomes" id="UP000077428"/>
    </source>
</evidence>
<gene>
    <name evidence="1" type="ORF">MBORA_11740</name>
</gene>
<reference evidence="2" key="1">
    <citation type="journal article" date="2016" name="Genome Announc.">
        <title>Draft Genome Sequences of Methanobrevibacter curvatus DSM11111, Methanobrevibacter cuticularis DSM11139, Methanobrevibacter filiformis DSM11501, and Methanobrevibacter oralis DSM7256.</title>
        <authorList>
            <person name="Poehlein A."/>
            <person name="Seedorf H."/>
        </authorList>
    </citation>
    <scope>NUCLEOTIDE SEQUENCE [LARGE SCALE GENOMIC DNA]</scope>
    <source>
        <strain evidence="2">DSM 7256 / JCM 30027 / ZR</strain>
    </source>
</reference>
<evidence type="ECO:0000313" key="1">
    <source>
        <dbReference type="EMBL" id="KZX12420.1"/>
    </source>
</evidence>
<organism evidence="1 2">
    <name type="scientific">Methanobrevibacter oralis</name>
    <dbReference type="NCBI Taxonomy" id="66851"/>
    <lineage>
        <taxon>Archaea</taxon>
        <taxon>Methanobacteriati</taxon>
        <taxon>Methanobacteriota</taxon>
        <taxon>Methanomada group</taxon>
        <taxon>Methanobacteria</taxon>
        <taxon>Methanobacteriales</taxon>
        <taxon>Methanobacteriaceae</taxon>
        <taxon>Methanobrevibacter</taxon>
    </lineage>
</organism>
<dbReference type="EMBL" id="LWMU01000070">
    <property type="protein sequence ID" value="KZX12420.1"/>
    <property type="molecule type" value="Genomic_DNA"/>
</dbReference>
<name>A0A162FMW5_METOA</name>
<keyword evidence="2" id="KW-1185">Reference proteome</keyword>